<proteinExistence type="predicted"/>
<gene>
    <name evidence="2" type="ORF">LMG28688_06099</name>
</gene>
<dbReference type="Proteomes" id="UP000494119">
    <property type="component" value="Unassembled WGS sequence"/>
</dbReference>
<evidence type="ECO:0000256" key="1">
    <source>
        <dbReference type="SAM" id="Phobius"/>
    </source>
</evidence>
<dbReference type="RefSeq" id="WP_175197772.1">
    <property type="nucleotide sequence ID" value="NZ_CADIKL010000045.1"/>
</dbReference>
<dbReference type="AlphaFoldDB" id="A0A6J5GS85"/>
<reference evidence="2 3" key="1">
    <citation type="submission" date="2020-04" db="EMBL/GenBank/DDBJ databases">
        <authorList>
            <person name="De Canck E."/>
        </authorList>
    </citation>
    <scope>NUCLEOTIDE SEQUENCE [LARGE SCALE GENOMIC DNA]</scope>
    <source>
        <strain evidence="2 3">LMG 28688</strain>
    </source>
</reference>
<sequence length="51" mass="5646">MEYERLFAILHGQRLDEPLTWVYIGALVAVAVAGWKFGGVLFDGAHNVGEE</sequence>
<evidence type="ECO:0000313" key="2">
    <source>
        <dbReference type="EMBL" id="CAB3805061.1"/>
    </source>
</evidence>
<feature type="transmembrane region" description="Helical" evidence="1">
    <location>
        <begin position="21"/>
        <end position="42"/>
    </location>
</feature>
<keyword evidence="1" id="KW-0472">Membrane</keyword>
<evidence type="ECO:0000313" key="3">
    <source>
        <dbReference type="Proteomes" id="UP000494119"/>
    </source>
</evidence>
<organism evidence="2 3">
    <name type="scientific">Paraburkholderia caffeinitolerans</name>
    <dbReference type="NCBI Taxonomy" id="1723730"/>
    <lineage>
        <taxon>Bacteria</taxon>
        <taxon>Pseudomonadati</taxon>
        <taxon>Pseudomonadota</taxon>
        <taxon>Betaproteobacteria</taxon>
        <taxon>Burkholderiales</taxon>
        <taxon>Burkholderiaceae</taxon>
        <taxon>Paraburkholderia</taxon>
    </lineage>
</organism>
<keyword evidence="1" id="KW-0812">Transmembrane</keyword>
<dbReference type="EMBL" id="CADIKL010000045">
    <property type="protein sequence ID" value="CAB3805061.1"/>
    <property type="molecule type" value="Genomic_DNA"/>
</dbReference>
<keyword evidence="3" id="KW-1185">Reference proteome</keyword>
<keyword evidence="1" id="KW-1133">Transmembrane helix</keyword>
<protein>
    <submittedName>
        <fullName evidence="2">Uncharacterized protein</fullName>
    </submittedName>
</protein>
<accession>A0A6J5GS85</accession>
<name>A0A6J5GS85_9BURK</name>